<gene>
    <name evidence="2" type="ORF">METZ01_LOCUS432091</name>
</gene>
<feature type="non-terminal residue" evidence="2">
    <location>
        <position position="131"/>
    </location>
</feature>
<sequence length="131" mass="13964">MSIEAKLAEMNLTLPPPSPKGGVYQSMLVVGDQALFSGHVPVLPDGSMLTGRVGDEVDLEAAQVAARQVGLCILATAKDNLGSLDRIKRVVKLFGMVNCSADFKQHPQVINGCSELFRDLWGEDLGVGVRS</sequence>
<dbReference type="EMBL" id="UINC01173569">
    <property type="protein sequence ID" value="SVD79237.1"/>
    <property type="molecule type" value="Genomic_DNA"/>
</dbReference>
<dbReference type="PANTHER" id="PTHR43760">
    <property type="entry name" value="ENDORIBONUCLEASE-RELATED"/>
    <property type="match status" value="1"/>
</dbReference>
<dbReference type="SUPFAM" id="SSF55298">
    <property type="entry name" value="YjgF-like"/>
    <property type="match status" value="1"/>
</dbReference>
<feature type="domain" description="Endoribonuclease L-PSP/chorismate mutase-like" evidence="1">
    <location>
        <begin position="5"/>
        <end position="123"/>
    </location>
</feature>
<accession>A0A382Y7D6</accession>
<dbReference type="InterPro" id="IPR035959">
    <property type="entry name" value="RutC-like_sf"/>
</dbReference>
<dbReference type="CDD" id="cd02199">
    <property type="entry name" value="YjgF_YER057c_UK114_like_1"/>
    <property type="match status" value="1"/>
</dbReference>
<dbReference type="AlphaFoldDB" id="A0A382Y7D6"/>
<organism evidence="2">
    <name type="scientific">marine metagenome</name>
    <dbReference type="NCBI Taxonomy" id="408172"/>
    <lineage>
        <taxon>unclassified sequences</taxon>
        <taxon>metagenomes</taxon>
        <taxon>ecological metagenomes</taxon>
    </lineage>
</organism>
<evidence type="ECO:0000259" key="1">
    <source>
        <dbReference type="Pfam" id="PF14588"/>
    </source>
</evidence>
<dbReference type="InterPro" id="IPR013813">
    <property type="entry name" value="Endoribo_LPSP/chorism_mut-like"/>
</dbReference>
<dbReference type="Gene3D" id="3.30.1330.40">
    <property type="entry name" value="RutC-like"/>
    <property type="match status" value="1"/>
</dbReference>
<evidence type="ECO:0000313" key="2">
    <source>
        <dbReference type="EMBL" id="SVD79237.1"/>
    </source>
</evidence>
<reference evidence="2" key="1">
    <citation type="submission" date="2018-05" db="EMBL/GenBank/DDBJ databases">
        <authorList>
            <person name="Lanie J.A."/>
            <person name="Ng W.-L."/>
            <person name="Kazmierczak K.M."/>
            <person name="Andrzejewski T.M."/>
            <person name="Davidsen T.M."/>
            <person name="Wayne K.J."/>
            <person name="Tettelin H."/>
            <person name="Glass J.I."/>
            <person name="Rusch D."/>
            <person name="Podicherti R."/>
            <person name="Tsui H.-C.T."/>
            <person name="Winkler M.E."/>
        </authorList>
    </citation>
    <scope>NUCLEOTIDE SEQUENCE</scope>
</reference>
<protein>
    <recommendedName>
        <fullName evidence="1">Endoribonuclease L-PSP/chorismate mutase-like domain-containing protein</fullName>
    </recommendedName>
</protein>
<dbReference type="PANTHER" id="PTHR43760:SF1">
    <property type="entry name" value="ENDORIBONUCLEASE L-PSP_CHORISMATE MUTASE-LIKE DOMAIN-CONTAINING PROTEIN"/>
    <property type="match status" value="1"/>
</dbReference>
<dbReference type="Pfam" id="PF14588">
    <property type="entry name" value="YjgF_endoribonc"/>
    <property type="match status" value="1"/>
</dbReference>
<name>A0A382Y7D6_9ZZZZ</name>
<proteinExistence type="predicted"/>